<evidence type="ECO:0000313" key="1">
    <source>
        <dbReference type="EMBL" id="KAA6309387.1"/>
    </source>
</evidence>
<protein>
    <submittedName>
        <fullName evidence="1">Uncharacterized protein</fullName>
    </submittedName>
</protein>
<proteinExistence type="predicted"/>
<feature type="non-terminal residue" evidence="1">
    <location>
        <position position="1"/>
    </location>
</feature>
<gene>
    <name evidence="1" type="ORF">EZS27_039107</name>
</gene>
<dbReference type="EMBL" id="SNRY01007972">
    <property type="protein sequence ID" value="KAA6309387.1"/>
    <property type="molecule type" value="Genomic_DNA"/>
</dbReference>
<accession>A0A5J4PIT5</accession>
<reference evidence="1" key="1">
    <citation type="submission" date="2019-03" db="EMBL/GenBank/DDBJ databases">
        <title>Single cell metagenomics reveals metabolic interactions within the superorganism composed of flagellate Streblomastix strix and complex community of Bacteroidetes bacteria on its surface.</title>
        <authorList>
            <person name="Treitli S.C."/>
            <person name="Kolisko M."/>
            <person name="Husnik F."/>
            <person name="Keeling P."/>
            <person name="Hampl V."/>
        </authorList>
    </citation>
    <scope>NUCLEOTIDE SEQUENCE</scope>
    <source>
        <strain evidence="1">STM</strain>
    </source>
</reference>
<organism evidence="1">
    <name type="scientific">termite gut metagenome</name>
    <dbReference type="NCBI Taxonomy" id="433724"/>
    <lineage>
        <taxon>unclassified sequences</taxon>
        <taxon>metagenomes</taxon>
        <taxon>organismal metagenomes</taxon>
    </lineage>
</organism>
<comment type="caution">
    <text evidence="1">The sequence shown here is derived from an EMBL/GenBank/DDBJ whole genome shotgun (WGS) entry which is preliminary data.</text>
</comment>
<dbReference type="AlphaFoldDB" id="A0A5J4PIT5"/>
<name>A0A5J4PIT5_9ZZZZ</name>
<sequence>VSYYEKKDKKGEIYATVWLKEDE</sequence>